<dbReference type="Proteomes" id="UP000000263">
    <property type="component" value="Chromosome"/>
</dbReference>
<keyword evidence="1" id="KW-0808">Transferase</keyword>
<dbReference type="Gene3D" id="3.30.565.10">
    <property type="entry name" value="Histidine kinase-like ATPase, C-terminal domain"/>
    <property type="match status" value="1"/>
</dbReference>
<reference evidence="6 7" key="1">
    <citation type="submission" date="2007-08" db="EMBL/GenBank/DDBJ databases">
        <title>Complete sequence of Roseiflexus castenholzii DSM 13941.</title>
        <authorList>
            <consortium name="US DOE Joint Genome Institute"/>
            <person name="Copeland A."/>
            <person name="Lucas S."/>
            <person name="Lapidus A."/>
            <person name="Barry K."/>
            <person name="Glavina del Rio T."/>
            <person name="Dalin E."/>
            <person name="Tice H."/>
            <person name="Pitluck S."/>
            <person name="Thompson L.S."/>
            <person name="Brettin T."/>
            <person name="Bruce D."/>
            <person name="Detter J.C."/>
            <person name="Han C."/>
            <person name="Tapia R."/>
            <person name="Schmutz J."/>
            <person name="Larimer F."/>
            <person name="Land M."/>
            <person name="Hauser L."/>
            <person name="Kyrpides N."/>
            <person name="Mikhailova N."/>
            <person name="Bryant D.A."/>
            <person name="Hanada S."/>
            <person name="Tsukatani Y."/>
            <person name="Richardson P."/>
        </authorList>
    </citation>
    <scope>NUCLEOTIDE SEQUENCE [LARGE SCALE GENOMIC DNA]</scope>
    <source>
        <strain evidence="7">DSM 13941 / HLO8</strain>
    </source>
</reference>
<keyword evidence="4" id="KW-0472">Membrane</keyword>
<keyword evidence="4" id="KW-1133">Transmembrane helix</keyword>
<evidence type="ECO:0000256" key="3">
    <source>
        <dbReference type="ARBA" id="ARBA00023012"/>
    </source>
</evidence>
<dbReference type="RefSeq" id="WP_012121737.1">
    <property type="nucleotide sequence ID" value="NC_009767.1"/>
</dbReference>
<evidence type="ECO:0000259" key="5">
    <source>
        <dbReference type="PROSITE" id="PS50109"/>
    </source>
</evidence>
<evidence type="ECO:0000313" key="6">
    <source>
        <dbReference type="EMBL" id="ABU59313.1"/>
    </source>
</evidence>
<dbReference type="AlphaFoldDB" id="A7NP17"/>
<sequence length="463" mass="51802">MVDTELEHRAVESPTMYWQVLLRLRWLLGGAIGLAFAVGRVIESLWFDPAVPIMRVIGDVAAWGVLGGLAVWLTLTWVSRQEQRYQAGLEQALRDQQRAYSQLALLSEVNRRIVDSATLDDILDAALTFPQRLVPARATAVMLLDATGIVETRAHGAPADEIARLRETFGIAHRMEMARHPQMIERADGASVCLALPLHDGMALLGWIELYLERPAPIAQDELALLETIANEIAEAIASARRRSREERAIYQLERAIAEERARIARDIHDGIAQSLAFIRMRIDLWNEWIESDPQRLRSELMALKTTLREQIRELRRAIFALRPVQFDELGFVGGLRRYIVEFAGQHSWDIHVDLSGTPSTISPEVEAVAFRVVQEALTNVAKHAAATRVEVVLDQVDEGLQLVVRDNGQGFDPGTLPEAPGHVGLRQMRERLAALRGQLTILSRPGAGTEVRAWIPLLSVER</sequence>
<dbReference type="HOGENOM" id="CLU_586230_0_0_0"/>
<protein>
    <submittedName>
        <fullName evidence="6">Multi-sensor signal transduction histidine kinase</fullName>
    </submittedName>
</protein>
<dbReference type="InterPro" id="IPR003018">
    <property type="entry name" value="GAF"/>
</dbReference>
<dbReference type="CDD" id="cd16917">
    <property type="entry name" value="HATPase_UhpB-NarQ-NarX-like"/>
    <property type="match status" value="1"/>
</dbReference>
<dbReference type="GO" id="GO:0046983">
    <property type="term" value="F:protein dimerization activity"/>
    <property type="evidence" value="ECO:0007669"/>
    <property type="project" value="InterPro"/>
</dbReference>
<dbReference type="GO" id="GO:0000155">
    <property type="term" value="F:phosphorelay sensor kinase activity"/>
    <property type="evidence" value="ECO:0007669"/>
    <property type="project" value="InterPro"/>
</dbReference>
<dbReference type="InterPro" id="IPR005467">
    <property type="entry name" value="His_kinase_dom"/>
</dbReference>
<keyword evidence="7" id="KW-1185">Reference proteome</keyword>
<dbReference type="InterPro" id="IPR011712">
    <property type="entry name" value="Sig_transdc_His_kin_sub3_dim/P"/>
</dbReference>
<dbReference type="EMBL" id="CP000804">
    <property type="protein sequence ID" value="ABU59313.1"/>
    <property type="molecule type" value="Genomic_DNA"/>
</dbReference>
<dbReference type="Pfam" id="PF07730">
    <property type="entry name" value="HisKA_3"/>
    <property type="match status" value="1"/>
</dbReference>
<evidence type="ECO:0000256" key="1">
    <source>
        <dbReference type="ARBA" id="ARBA00022679"/>
    </source>
</evidence>
<dbReference type="PANTHER" id="PTHR24421">
    <property type="entry name" value="NITRATE/NITRITE SENSOR PROTEIN NARX-RELATED"/>
    <property type="match status" value="1"/>
</dbReference>
<dbReference type="Pfam" id="PF01590">
    <property type="entry name" value="GAF"/>
    <property type="match status" value="1"/>
</dbReference>
<dbReference type="eggNOG" id="COG4585">
    <property type="taxonomic scope" value="Bacteria"/>
</dbReference>
<dbReference type="Gene3D" id="3.30.450.40">
    <property type="match status" value="1"/>
</dbReference>
<dbReference type="GO" id="GO:0016020">
    <property type="term" value="C:membrane"/>
    <property type="evidence" value="ECO:0007669"/>
    <property type="project" value="InterPro"/>
</dbReference>
<organism evidence="6 7">
    <name type="scientific">Roseiflexus castenholzii (strain DSM 13941 / HLO8)</name>
    <dbReference type="NCBI Taxonomy" id="383372"/>
    <lineage>
        <taxon>Bacteria</taxon>
        <taxon>Bacillati</taxon>
        <taxon>Chloroflexota</taxon>
        <taxon>Chloroflexia</taxon>
        <taxon>Chloroflexales</taxon>
        <taxon>Roseiflexineae</taxon>
        <taxon>Roseiflexaceae</taxon>
        <taxon>Roseiflexus</taxon>
    </lineage>
</organism>
<proteinExistence type="predicted"/>
<dbReference type="Gene3D" id="1.20.5.1930">
    <property type="match status" value="1"/>
</dbReference>
<dbReference type="InterPro" id="IPR050482">
    <property type="entry name" value="Sensor_HK_TwoCompSys"/>
</dbReference>
<feature type="transmembrane region" description="Helical" evidence="4">
    <location>
        <begin position="26"/>
        <end position="47"/>
    </location>
</feature>
<accession>A7NP17</accession>
<dbReference type="InterPro" id="IPR003594">
    <property type="entry name" value="HATPase_dom"/>
</dbReference>
<dbReference type="PANTHER" id="PTHR24421:SF57">
    <property type="entry name" value="HISTIDINE KINASE DIMERISATION AND PHOSPHOACCEPTOR REGION"/>
    <property type="match status" value="1"/>
</dbReference>
<keyword evidence="4" id="KW-0812">Transmembrane</keyword>
<dbReference type="KEGG" id="rca:Rcas_3261"/>
<keyword evidence="3" id="KW-0902">Two-component regulatory system</keyword>
<dbReference type="Pfam" id="PF02518">
    <property type="entry name" value="HATPase_c"/>
    <property type="match status" value="1"/>
</dbReference>
<dbReference type="InterPro" id="IPR036890">
    <property type="entry name" value="HATPase_C_sf"/>
</dbReference>
<dbReference type="OrthoDB" id="199946at2"/>
<dbReference type="SUPFAM" id="SSF55781">
    <property type="entry name" value="GAF domain-like"/>
    <property type="match status" value="1"/>
</dbReference>
<name>A7NP17_ROSCS</name>
<feature type="transmembrane region" description="Helical" evidence="4">
    <location>
        <begin position="53"/>
        <end position="75"/>
    </location>
</feature>
<evidence type="ECO:0000313" key="7">
    <source>
        <dbReference type="Proteomes" id="UP000000263"/>
    </source>
</evidence>
<evidence type="ECO:0000256" key="2">
    <source>
        <dbReference type="ARBA" id="ARBA00022777"/>
    </source>
</evidence>
<keyword evidence="2 6" id="KW-0418">Kinase</keyword>
<dbReference type="InterPro" id="IPR029016">
    <property type="entry name" value="GAF-like_dom_sf"/>
</dbReference>
<dbReference type="PROSITE" id="PS50109">
    <property type="entry name" value="HIS_KIN"/>
    <property type="match status" value="1"/>
</dbReference>
<feature type="domain" description="Histidine kinase" evidence="5">
    <location>
        <begin position="372"/>
        <end position="460"/>
    </location>
</feature>
<dbReference type="STRING" id="383372.Rcas_3261"/>
<gene>
    <name evidence="6" type="ordered locus">Rcas_3261</name>
</gene>
<dbReference type="SUPFAM" id="SSF55874">
    <property type="entry name" value="ATPase domain of HSP90 chaperone/DNA topoisomerase II/histidine kinase"/>
    <property type="match status" value="1"/>
</dbReference>
<dbReference type="SMART" id="SM00387">
    <property type="entry name" value="HATPase_c"/>
    <property type="match status" value="1"/>
</dbReference>
<evidence type="ECO:0000256" key="4">
    <source>
        <dbReference type="SAM" id="Phobius"/>
    </source>
</evidence>